<evidence type="ECO:0000313" key="2">
    <source>
        <dbReference type="EMBL" id="AZS13811.1"/>
    </source>
</evidence>
<organism evidence="2 3">
    <name type="scientific">Paenibacillus lutimineralis</name>
    <dbReference type="NCBI Taxonomy" id="2707005"/>
    <lineage>
        <taxon>Bacteria</taxon>
        <taxon>Bacillati</taxon>
        <taxon>Bacillota</taxon>
        <taxon>Bacilli</taxon>
        <taxon>Bacillales</taxon>
        <taxon>Paenibacillaceae</taxon>
        <taxon>Paenibacillus</taxon>
    </lineage>
</organism>
<dbReference type="OrthoDB" id="2943698at2"/>
<dbReference type="PANTHER" id="PTHR37305">
    <property type="entry name" value="INTEGRAL MEMBRANE PROTEIN-RELATED"/>
    <property type="match status" value="1"/>
</dbReference>
<evidence type="ECO:0000313" key="3">
    <source>
        <dbReference type="Proteomes" id="UP000270678"/>
    </source>
</evidence>
<sequence>MFGAWVSEMERIWKSKSMLILYFIFIALLAANIWGGVLNGSGTLRFGEGKIELNSLTVPWYMMDGISLLLTLVVLPVIYVNQLSGEIHSGAYRLYVLRPFPRYQIWLSKLLALAATTIMLIGFTFILVMAASWLLFPRADMMTLYGSNESVHVSKAILYNFNFYVLFALVSISKLMFCSAVCLFISRPLISFVTIFILSFLLYFKIAVNLVILADPFQKLLLTLRPEGYPQFWIYSLGTLIVCALISFVKWQRKMV</sequence>
<feature type="transmembrane region" description="Helical" evidence="1">
    <location>
        <begin position="19"/>
        <end position="38"/>
    </location>
</feature>
<dbReference type="RefSeq" id="WP_126995850.1">
    <property type="nucleotide sequence ID" value="NZ_CP034346.1"/>
</dbReference>
<dbReference type="KEGG" id="plut:EI981_04545"/>
<dbReference type="AlphaFoldDB" id="A0A3Q9I6J4"/>
<feature type="transmembrane region" description="Helical" evidence="1">
    <location>
        <begin position="58"/>
        <end position="80"/>
    </location>
</feature>
<dbReference type="PANTHER" id="PTHR37305:SF1">
    <property type="entry name" value="MEMBRANE PROTEIN"/>
    <property type="match status" value="1"/>
</dbReference>
<feature type="transmembrane region" description="Helical" evidence="1">
    <location>
        <begin position="232"/>
        <end position="251"/>
    </location>
</feature>
<dbReference type="EMBL" id="CP034346">
    <property type="protein sequence ID" value="AZS13811.1"/>
    <property type="molecule type" value="Genomic_DNA"/>
</dbReference>
<dbReference type="Proteomes" id="UP000270678">
    <property type="component" value="Chromosome"/>
</dbReference>
<keyword evidence="1" id="KW-1133">Transmembrane helix</keyword>
<feature type="transmembrane region" description="Helical" evidence="1">
    <location>
        <begin position="110"/>
        <end position="136"/>
    </location>
</feature>
<feature type="transmembrane region" description="Helical" evidence="1">
    <location>
        <begin position="189"/>
        <end position="212"/>
    </location>
</feature>
<accession>A0A3Q9I6J4</accession>
<keyword evidence="1" id="KW-0472">Membrane</keyword>
<keyword evidence="1" id="KW-0812">Transmembrane</keyword>
<protein>
    <submittedName>
        <fullName evidence="2">ABC transporter permease</fullName>
    </submittedName>
</protein>
<evidence type="ECO:0000256" key="1">
    <source>
        <dbReference type="SAM" id="Phobius"/>
    </source>
</evidence>
<keyword evidence="3" id="KW-1185">Reference proteome</keyword>
<gene>
    <name evidence="2" type="ORF">EI981_04545</name>
</gene>
<name>A0A3Q9I6J4_9BACL</name>
<reference evidence="3" key="1">
    <citation type="submission" date="2018-12" db="EMBL/GenBank/DDBJ databases">
        <title>Complete genome sequence of Paenibacillus sp. MBLB1234.</title>
        <authorList>
            <person name="Nam Y.-D."/>
            <person name="Kang J."/>
            <person name="Chung W.-H."/>
            <person name="Park Y.S."/>
        </authorList>
    </citation>
    <scope>NUCLEOTIDE SEQUENCE [LARGE SCALE GENOMIC DNA]</scope>
    <source>
        <strain evidence="3">MBLB1234</strain>
    </source>
</reference>
<feature type="transmembrane region" description="Helical" evidence="1">
    <location>
        <begin position="156"/>
        <end position="177"/>
    </location>
</feature>
<proteinExistence type="predicted"/>